<evidence type="ECO:0000313" key="2">
    <source>
        <dbReference type="EMBL" id="CAB3222500.1"/>
    </source>
</evidence>
<reference evidence="4 5" key="1">
    <citation type="submission" date="2020-04" db="EMBL/GenBank/DDBJ databases">
        <authorList>
            <person name="Wallbank WR R."/>
            <person name="Pardo Diaz C."/>
            <person name="Kozak K."/>
            <person name="Martin S."/>
            <person name="Jiggins C."/>
            <person name="Moest M."/>
            <person name="Warren A I."/>
            <person name="Byers J.R.P. K."/>
            <person name="Montejo-Kovacevich G."/>
            <person name="Yen C E."/>
        </authorList>
    </citation>
    <scope>NUCLEOTIDE SEQUENCE [LARGE SCALE GENOMIC DNA]</scope>
</reference>
<dbReference type="OrthoDB" id="7490374at2759"/>
<organism evidence="3 5">
    <name type="scientific">Arctia plantaginis</name>
    <name type="common">Wood tiger moth</name>
    <name type="synonym">Phalaena plantaginis</name>
    <dbReference type="NCBI Taxonomy" id="874455"/>
    <lineage>
        <taxon>Eukaryota</taxon>
        <taxon>Metazoa</taxon>
        <taxon>Ecdysozoa</taxon>
        <taxon>Arthropoda</taxon>
        <taxon>Hexapoda</taxon>
        <taxon>Insecta</taxon>
        <taxon>Pterygota</taxon>
        <taxon>Neoptera</taxon>
        <taxon>Endopterygota</taxon>
        <taxon>Lepidoptera</taxon>
        <taxon>Glossata</taxon>
        <taxon>Ditrysia</taxon>
        <taxon>Noctuoidea</taxon>
        <taxon>Erebidae</taxon>
        <taxon>Arctiinae</taxon>
        <taxon>Arctia</taxon>
    </lineage>
</organism>
<evidence type="ECO:0000313" key="4">
    <source>
        <dbReference type="Proteomes" id="UP000494106"/>
    </source>
</evidence>
<dbReference type="AlphaFoldDB" id="A0A8S0ZEY5"/>
<evidence type="ECO:0000313" key="3">
    <source>
        <dbReference type="EMBL" id="CAB3232161.1"/>
    </source>
</evidence>
<evidence type="ECO:0000313" key="5">
    <source>
        <dbReference type="Proteomes" id="UP000494256"/>
    </source>
</evidence>
<comment type="caution">
    <text evidence="3">The sequence shown here is derived from an EMBL/GenBank/DDBJ whole genome shotgun (WGS) entry which is preliminary data.</text>
</comment>
<dbReference type="EMBL" id="CADEBD010000289">
    <property type="protein sequence ID" value="CAB3232161.1"/>
    <property type="molecule type" value="Genomic_DNA"/>
</dbReference>
<gene>
    <name evidence="2" type="ORF">APLA_LOCUS1116</name>
    <name evidence="3" type="ORF">APLA_LOCUS5539</name>
</gene>
<proteinExistence type="predicted"/>
<keyword evidence="4" id="KW-1185">Reference proteome</keyword>
<dbReference type="Proteomes" id="UP000494256">
    <property type="component" value="Unassembled WGS sequence"/>
</dbReference>
<protein>
    <submittedName>
        <fullName evidence="3">Uncharacterized protein</fullName>
    </submittedName>
</protein>
<evidence type="ECO:0000256" key="1">
    <source>
        <dbReference type="SAM" id="MobiDB-lite"/>
    </source>
</evidence>
<dbReference type="Proteomes" id="UP000494106">
    <property type="component" value="Unassembled WGS sequence"/>
</dbReference>
<accession>A0A8S0ZEY5</accession>
<name>A0A8S0ZEY5_ARCPL</name>
<sequence length="103" mass="12788">MRSSKKELRYTKRLKRKKLYRSPICKKHKNKRKWYTVHKSFDPLHKDFYPKKLENAEDTKHWKVMPKDSCEVYRARRKRQQTGMSTRPSENIEENQIIDRDDY</sequence>
<feature type="region of interest" description="Disordered" evidence="1">
    <location>
        <begin position="75"/>
        <end position="103"/>
    </location>
</feature>
<dbReference type="EMBL" id="CADEBC010000088">
    <property type="protein sequence ID" value="CAB3222500.1"/>
    <property type="molecule type" value="Genomic_DNA"/>
</dbReference>